<feature type="transmembrane region" description="Helical" evidence="1">
    <location>
        <begin position="65"/>
        <end position="89"/>
    </location>
</feature>
<keyword evidence="3" id="KW-0406">Ion transport</keyword>
<evidence type="ECO:0000256" key="1">
    <source>
        <dbReference type="SAM" id="Phobius"/>
    </source>
</evidence>
<name>A0ABS1T4H7_9CLOT</name>
<keyword evidence="3" id="KW-0407">Ion channel</keyword>
<feature type="transmembrane region" description="Helical" evidence="1">
    <location>
        <begin position="26"/>
        <end position="45"/>
    </location>
</feature>
<dbReference type="InterPro" id="IPR013099">
    <property type="entry name" value="K_chnl_dom"/>
</dbReference>
<proteinExistence type="predicted"/>
<keyword evidence="4" id="KW-1185">Reference proteome</keyword>
<keyword evidence="1" id="KW-1133">Transmembrane helix</keyword>
<evidence type="ECO:0000259" key="2">
    <source>
        <dbReference type="Pfam" id="PF07885"/>
    </source>
</evidence>
<dbReference type="GO" id="GO:0034220">
    <property type="term" value="P:monoatomic ion transmembrane transport"/>
    <property type="evidence" value="ECO:0007669"/>
    <property type="project" value="UniProtKB-KW"/>
</dbReference>
<comment type="caution">
    <text evidence="3">The sequence shown here is derived from an EMBL/GenBank/DDBJ whole genome shotgun (WGS) entry which is preliminary data.</text>
</comment>
<dbReference type="Pfam" id="PF07885">
    <property type="entry name" value="Ion_trans_2"/>
    <property type="match status" value="1"/>
</dbReference>
<organism evidence="3 4">
    <name type="scientific">Clostridium rhizosphaerae</name>
    <dbReference type="NCBI Taxonomy" id="2803861"/>
    <lineage>
        <taxon>Bacteria</taxon>
        <taxon>Bacillati</taxon>
        <taxon>Bacillota</taxon>
        <taxon>Clostridia</taxon>
        <taxon>Eubacteriales</taxon>
        <taxon>Clostridiaceae</taxon>
        <taxon>Clostridium</taxon>
    </lineage>
</organism>
<keyword evidence="1" id="KW-0812">Transmembrane</keyword>
<feature type="transmembrane region" description="Helical" evidence="1">
    <location>
        <begin position="110"/>
        <end position="132"/>
    </location>
</feature>
<reference evidence="3 4" key="1">
    <citation type="submission" date="2021-01" db="EMBL/GenBank/DDBJ databases">
        <title>Genome public.</title>
        <authorList>
            <person name="Liu C."/>
            <person name="Sun Q."/>
        </authorList>
    </citation>
    <scope>NUCLEOTIDE SEQUENCE [LARGE SCALE GENOMIC DNA]</scope>
    <source>
        <strain evidence="3 4">YIM B02515</strain>
    </source>
</reference>
<sequence>MSLLVLLIISYRHYNKYKFRIDVKKLFEIFRLNLINIYISTYALYKLIYYNPLRDSTLRYISAMNIFIIEITPVLYMTVVYCIALILVLSVYNHLSANIRSDIHITMIKTIVAVISVVLLIIIVNAVIFFIIHNYPQNQYNAIFDGNFLKDGIKSNYKLPKAFPDCLWFSATTFFTVGYGDMNPIGNIMYLISVMEMISAYILGIIMVPILLFKVPNRHWKE</sequence>
<gene>
    <name evidence="3" type="ORF">JK636_00020</name>
</gene>
<dbReference type="Gene3D" id="1.10.287.70">
    <property type="match status" value="1"/>
</dbReference>
<accession>A0ABS1T4H7</accession>
<evidence type="ECO:0000313" key="3">
    <source>
        <dbReference type="EMBL" id="MBL4934136.1"/>
    </source>
</evidence>
<dbReference type="Proteomes" id="UP000632377">
    <property type="component" value="Unassembled WGS sequence"/>
</dbReference>
<keyword evidence="3" id="KW-0813">Transport</keyword>
<protein>
    <submittedName>
        <fullName evidence="3">Two pore domain potassium channel family protein</fullName>
    </submittedName>
</protein>
<feature type="domain" description="Potassium channel" evidence="2">
    <location>
        <begin position="120"/>
        <end position="204"/>
    </location>
</feature>
<evidence type="ECO:0000313" key="4">
    <source>
        <dbReference type="Proteomes" id="UP000632377"/>
    </source>
</evidence>
<dbReference type="EMBL" id="JAESWC010000001">
    <property type="protein sequence ID" value="MBL4934136.1"/>
    <property type="molecule type" value="Genomic_DNA"/>
</dbReference>
<feature type="transmembrane region" description="Helical" evidence="1">
    <location>
        <begin position="188"/>
        <end position="213"/>
    </location>
</feature>
<keyword evidence="1" id="KW-0472">Membrane</keyword>
<dbReference type="SUPFAM" id="SSF81324">
    <property type="entry name" value="Voltage-gated potassium channels"/>
    <property type="match status" value="1"/>
</dbReference>